<dbReference type="Gene3D" id="3.30.420.10">
    <property type="entry name" value="Ribonuclease H-like superfamily/Ribonuclease H"/>
    <property type="match status" value="1"/>
</dbReference>
<dbReference type="AlphaFoldDB" id="A0A4Z0WB62"/>
<evidence type="ECO:0000259" key="4">
    <source>
        <dbReference type="SMART" id="SM00479"/>
    </source>
</evidence>
<dbReference type="SMART" id="SM00479">
    <property type="entry name" value="EXOIII"/>
    <property type="match status" value="1"/>
</dbReference>
<dbReference type="InterPro" id="IPR036397">
    <property type="entry name" value="RNaseH_sf"/>
</dbReference>
<gene>
    <name evidence="5" type="ORF">E4656_16480</name>
</gene>
<keyword evidence="3 5" id="KW-0269">Exonuclease</keyword>
<keyword evidence="6" id="KW-1185">Reference proteome</keyword>
<dbReference type="Pfam" id="PF00929">
    <property type="entry name" value="RNase_T"/>
    <property type="match status" value="1"/>
</dbReference>
<dbReference type="Proteomes" id="UP000297475">
    <property type="component" value="Unassembled WGS sequence"/>
</dbReference>
<feature type="domain" description="Exonuclease" evidence="4">
    <location>
        <begin position="57"/>
        <end position="235"/>
    </location>
</feature>
<keyword evidence="2" id="KW-0378">Hydrolase</keyword>
<dbReference type="PANTHER" id="PTHR30231">
    <property type="entry name" value="DNA POLYMERASE III SUBUNIT EPSILON"/>
    <property type="match status" value="1"/>
</dbReference>
<dbReference type="GO" id="GO:0003676">
    <property type="term" value="F:nucleic acid binding"/>
    <property type="evidence" value="ECO:0007669"/>
    <property type="project" value="InterPro"/>
</dbReference>
<keyword evidence="1" id="KW-0540">Nuclease</keyword>
<dbReference type="PANTHER" id="PTHR30231:SF4">
    <property type="entry name" value="PROTEIN NEN2"/>
    <property type="match status" value="1"/>
</dbReference>
<evidence type="ECO:0000256" key="2">
    <source>
        <dbReference type="ARBA" id="ARBA00022801"/>
    </source>
</evidence>
<evidence type="ECO:0000313" key="6">
    <source>
        <dbReference type="Proteomes" id="UP000297475"/>
    </source>
</evidence>
<dbReference type="InterPro" id="IPR012337">
    <property type="entry name" value="RNaseH-like_sf"/>
</dbReference>
<reference evidence="5 6" key="1">
    <citation type="submission" date="2019-04" db="EMBL/GenBank/DDBJ databases">
        <title>Natronospirillum operosus gen. nov., sp. nov., a haloalkaliphilic satellite isolated from decaying biomass of laboratory culture of cyanobacterium Geitlerinema sp. and proposal of Natronospirillaceae fam. nov. and Saccharospirillaceae fam. nov.</title>
        <authorList>
            <person name="Kevbrin V."/>
            <person name="Boltyanskaya Y."/>
            <person name="Koziaeva V."/>
            <person name="Grouzdev D.S."/>
            <person name="Park M."/>
            <person name="Cho J."/>
        </authorList>
    </citation>
    <scope>NUCLEOTIDE SEQUENCE [LARGE SCALE GENOMIC DNA]</scope>
    <source>
        <strain evidence="5 6">G-116</strain>
    </source>
</reference>
<evidence type="ECO:0000256" key="3">
    <source>
        <dbReference type="ARBA" id="ARBA00022839"/>
    </source>
</evidence>
<dbReference type="GO" id="GO:0006259">
    <property type="term" value="P:DNA metabolic process"/>
    <property type="evidence" value="ECO:0007669"/>
    <property type="project" value="UniProtKB-ARBA"/>
</dbReference>
<dbReference type="GO" id="GO:0005829">
    <property type="term" value="C:cytosol"/>
    <property type="evidence" value="ECO:0007669"/>
    <property type="project" value="TreeGrafter"/>
</dbReference>
<dbReference type="OrthoDB" id="5497329at2"/>
<accession>A0A4Z0WB62</accession>
<dbReference type="EMBL" id="SRMF01000009">
    <property type="protein sequence ID" value="TGG91316.1"/>
    <property type="molecule type" value="Genomic_DNA"/>
</dbReference>
<evidence type="ECO:0000256" key="1">
    <source>
        <dbReference type="ARBA" id="ARBA00022722"/>
    </source>
</evidence>
<organism evidence="5 6">
    <name type="scientific">Natronospirillum operosum</name>
    <dbReference type="NCBI Taxonomy" id="2759953"/>
    <lineage>
        <taxon>Bacteria</taxon>
        <taxon>Pseudomonadati</taxon>
        <taxon>Pseudomonadota</taxon>
        <taxon>Gammaproteobacteria</taxon>
        <taxon>Oceanospirillales</taxon>
        <taxon>Natronospirillaceae</taxon>
        <taxon>Natronospirillum</taxon>
    </lineage>
</organism>
<evidence type="ECO:0000313" key="5">
    <source>
        <dbReference type="EMBL" id="TGG91316.1"/>
    </source>
</evidence>
<dbReference type="SUPFAM" id="SSF53098">
    <property type="entry name" value="Ribonuclease H-like"/>
    <property type="match status" value="1"/>
</dbReference>
<protein>
    <submittedName>
        <fullName evidence="5">3'-5' exonuclease</fullName>
    </submittedName>
</protein>
<sequence>MAHPQGVRTVVVNPGIQAWSQVMTTLTMPGLPQKLADRYQSWRQQRSALQQDWRTVRWLAVDLETNGLDCGPEGILSIAWVPMQGGVIGMGEARYHVIRTDVPLNQSVVHHHLTTGDIAEGADLRSVMAELAAAMTDAVLVAHHAGLDWRLLKAAGPYTGVAADPLAVVDTLQLERRRNAQRYQHDQMGATPFDAYTLAACRQRHDLPTRTAHHALEDAVACAELFLAQAWKLAGSGSLTASQLVRQGRPA</sequence>
<name>A0A4Z0WB62_9GAMM</name>
<proteinExistence type="predicted"/>
<dbReference type="InterPro" id="IPR013520">
    <property type="entry name" value="Ribonucl_H"/>
</dbReference>
<dbReference type="CDD" id="cd06127">
    <property type="entry name" value="DEDDh"/>
    <property type="match status" value="1"/>
</dbReference>
<comment type="caution">
    <text evidence="5">The sequence shown here is derived from an EMBL/GenBank/DDBJ whole genome shotgun (WGS) entry which is preliminary data.</text>
</comment>
<dbReference type="GO" id="GO:0008408">
    <property type="term" value="F:3'-5' exonuclease activity"/>
    <property type="evidence" value="ECO:0007669"/>
    <property type="project" value="TreeGrafter"/>
</dbReference>